<dbReference type="AlphaFoldDB" id="A0A372ILK7"/>
<organism evidence="6 7">
    <name type="scientific">Paracidobacterium acidisoli</name>
    <dbReference type="NCBI Taxonomy" id="2303751"/>
    <lineage>
        <taxon>Bacteria</taxon>
        <taxon>Pseudomonadati</taxon>
        <taxon>Acidobacteriota</taxon>
        <taxon>Terriglobia</taxon>
        <taxon>Terriglobales</taxon>
        <taxon>Acidobacteriaceae</taxon>
        <taxon>Paracidobacterium</taxon>
    </lineage>
</organism>
<name>A0A372ILK7_9BACT</name>
<evidence type="ECO:0000313" key="7">
    <source>
        <dbReference type="Proteomes" id="UP000264702"/>
    </source>
</evidence>
<feature type="signal peptide" evidence="4">
    <location>
        <begin position="1"/>
        <end position="21"/>
    </location>
</feature>
<evidence type="ECO:0000256" key="1">
    <source>
        <dbReference type="ARBA" id="ARBA00001931"/>
    </source>
</evidence>
<keyword evidence="3" id="KW-0560">Oxidoreductase</keyword>
<sequence>MKRLLLFSSLIFALFPPTLPAQNVDSATLLHPPADSWPTYNGEYSGQRFSKLDQINSSNVNSLALAWASHFDFGAQSFAQQANEGRRIKASPLLVDGVLYFTITDNVWAIDARSGREIWHYAWPNNNAIHVANRGLGIYGSWLYFMTPDDYLVSLNAKDGTERWRVQIADVKQDFFSASAPLIIGNHVLVGPGNNDDIRAFLESRDPATGALQWRWWVDPDPGAPGSQTWSDNATMMKGGGFPWLNGTYDSELNLYYLGTGNGVPMDRPPHPTPDGDSLYTASIVALNPDTGKLVWAYQVTPHDTHDYDAAQMPILFDAEFNGKPRKLVAQISRNGYFFLLDRVTGEHLLTTKFMPQTNWAKGIDAQGRPIPDYTKDANPPGALVSPYPIGATNWWAPSYDPKLGLLYANAARTWAYFTTAGYGRFRFPPQYVTVAIDYKTGKVVWSHELGDQSAVLIAGLITTAGNLLFTGDSTGNFMALDPSTGKTLWHVGLGQYVTNAPITYMLDGRQYVLVAANDTFFAFALPEPPAGAGQSASAKHR</sequence>
<accession>A0A372ILK7</accession>
<dbReference type="InterPro" id="IPR002372">
    <property type="entry name" value="PQQ_rpt_dom"/>
</dbReference>
<comment type="cofactor">
    <cofactor evidence="1">
        <name>pyrroloquinoline quinone</name>
        <dbReference type="ChEBI" id="CHEBI:58442"/>
    </cofactor>
</comment>
<dbReference type="GO" id="GO:0016491">
    <property type="term" value="F:oxidoreductase activity"/>
    <property type="evidence" value="ECO:0007669"/>
    <property type="project" value="UniProtKB-KW"/>
</dbReference>
<comment type="caution">
    <text evidence="6">The sequence shown here is derived from an EMBL/GenBank/DDBJ whole genome shotgun (WGS) entry which is preliminary data.</text>
</comment>
<evidence type="ECO:0000256" key="3">
    <source>
        <dbReference type="ARBA" id="ARBA00023002"/>
    </source>
</evidence>
<dbReference type="Proteomes" id="UP000264702">
    <property type="component" value="Unassembled WGS sequence"/>
</dbReference>
<dbReference type="EMBL" id="QVQT01000005">
    <property type="protein sequence ID" value="RFU15784.1"/>
    <property type="molecule type" value="Genomic_DNA"/>
</dbReference>
<dbReference type="NCBIfam" id="TIGR04528">
    <property type="entry name" value="acido_non_PQQ"/>
    <property type="match status" value="1"/>
</dbReference>
<comment type="similarity">
    <text evidence="2">Belongs to the bacterial PQQ dehydrogenase family.</text>
</comment>
<feature type="domain" description="Pyrrolo-quinoline quinone repeat" evidence="5">
    <location>
        <begin position="429"/>
        <end position="513"/>
    </location>
</feature>
<gene>
    <name evidence="6" type="ORF">D0Y96_15170</name>
</gene>
<evidence type="ECO:0000313" key="6">
    <source>
        <dbReference type="EMBL" id="RFU15784.1"/>
    </source>
</evidence>
<dbReference type="InterPro" id="IPR011047">
    <property type="entry name" value="Quinoprotein_ADH-like_sf"/>
</dbReference>
<dbReference type="InterPro" id="IPR018391">
    <property type="entry name" value="PQQ_b-propeller_rpt"/>
</dbReference>
<keyword evidence="7" id="KW-1185">Reference proteome</keyword>
<dbReference type="SMART" id="SM00564">
    <property type="entry name" value="PQQ"/>
    <property type="match status" value="4"/>
</dbReference>
<dbReference type="Pfam" id="PF01011">
    <property type="entry name" value="PQQ"/>
    <property type="match status" value="2"/>
</dbReference>
<evidence type="ECO:0000256" key="4">
    <source>
        <dbReference type="SAM" id="SignalP"/>
    </source>
</evidence>
<dbReference type="InterPro" id="IPR030939">
    <property type="entry name" value="Acido_non_PQQ"/>
</dbReference>
<proteinExistence type="inferred from homology"/>
<feature type="domain" description="Pyrrolo-quinoline quinone repeat" evidence="5">
    <location>
        <begin position="37"/>
        <end position="363"/>
    </location>
</feature>
<evidence type="ECO:0000259" key="5">
    <source>
        <dbReference type="Pfam" id="PF01011"/>
    </source>
</evidence>
<evidence type="ECO:0000256" key="2">
    <source>
        <dbReference type="ARBA" id="ARBA00008156"/>
    </source>
</evidence>
<dbReference type="RefSeq" id="WP_117301528.1">
    <property type="nucleotide sequence ID" value="NZ_QVQT02000005.1"/>
</dbReference>
<dbReference type="PANTHER" id="PTHR32303">
    <property type="entry name" value="QUINOPROTEIN ALCOHOL DEHYDROGENASE (CYTOCHROME C)"/>
    <property type="match status" value="1"/>
</dbReference>
<dbReference type="SUPFAM" id="SSF50998">
    <property type="entry name" value="Quinoprotein alcohol dehydrogenase-like"/>
    <property type="match status" value="1"/>
</dbReference>
<keyword evidence="4" id="KW-0732">Signal</keyword>
<dbReference type="Gene3D" id="2.140.10.10">
    <property type="entry name" value="Quinoprotein alcohol dehydrogenase-like superfamily"/>
    <property type="match status" value="1"/>
</dbReference>
<dbReference type="OrthoDB" id="100832at2"/>
<reference evidence="6 7" key="1">
    <citation type="submission" date="2018-08" db="EMBL/GenBank/DDBJ databases">
        <title>Acidipila sp. 4G-K13, an acidobacterium isolated from forest soil.</title>
        <authorList>
            <person name="Gao Z.-H."/>
            <person name="Qiu L.-H."/>
        </authorList>
    </citation>
    <scope>NUCLEOTIDE SEQUENCE [LARGE SCALE GENOMIC DNA]</scope>
    <source>
        <strain evidence="6 7">4G-K13</strain>
    </source>
</reference>
<feature type="chain" id="PRO_5016853571" evidence="4">
    <location>
        <begin position="22"/>
        <end position="542"/>
    </location>
</feature>
<protein>
    <submittedName>
        <fullName evidence="6">Acido-empty-quinoprotein group A</fullName>
    </submittedName>
</protein>